<dbReference type="GO" id="GO:0004252">
    <property type="term" value="F:serine-type endopeptidase activity"/>
    <property type="evidence" value="ECO:0007669"/>
    <property type="project" value="InterPro"/>
</dbReference>
<dbReference type="PANTHER" id="PTHR10381">
    <property type="entry name" value="ATP-DEPENDENT CLP PROTEASE PROTEOLYTIC SUBUNIT"/>
    <property type="match status" value="1"/>
</dbReference>
<dbReference type="CDD" id="cd07017">
    <property type="entry name" value="S14_ClpP_2"/>
    <property type="match status" value="1"/>
</dbReference>
<keyword evidence="2" id="KW-0963">Cytoplasm</keyword>
<evidence type="ECO:0000256" key="5">
    <source>
        <dbReference type="ARBA" id="ARBA00022825"/>
    </source>
</evidence>
<evidence type="ECO:0000313" key="8">
    <source>
        <dbReference type="EMBL" id="WIX81778.1"/>
    </source>
</evidence>
<reference evidence="8 9" key="1">
    <citation type="submission" date="2023-06" db="EMBL/GenBank/DDBJ databases">
        <authorList>
            <person name="Oyuntsetseg B."/>
            <person name="Kim S.B."/>
        </authorList>
    </citation>
    <scope>NUCLEOTIDE SEQUENCE [LARGE SCALE GENOMIC DNA]</scope>
    <source>
        <strain evidence="8 9">2-15</strain>
    </source>
</reference>
<dbReference type="GO" id="GO:0004176">
    <property type="term" value="F:ATP-dependent peptidase activity"/>
    <property type="evidence" value="ECO:0007669"/>
    <property type="project" value="InterPro"/>
</dbReference>
<evidence type="ECO:0000256" key="2">
    <source>
        <dbReference type="ARBA" id="ARBA00022490"/>
    </source>
</evidence>
<dbReference type="AlphaFoldDB" id="A0A9Y2INV7"/>
<gene>
    <name evidence="8" type="ORF">QRX50_13955</name>
</gene>
<evidence type="ECO:0000256" key="3">
    <source>
        <dbReference type="ARBA" id="ARBA00022670"/>
    </source>
</evidence>
<organism evidence="8 9">
    <name type="scientific">Amycolatopsis carbonis</name>
    <dbReference type="NCBI Taxonomy" id="715471"/>
    <lineage>
        <taxon>Bacteria</taxon>
        <taxon>Bacillati</taxon>
        <taxon>Actinomycetota</taxon>
        <taxon>Actinomycetes</taxon>
        <taxon>Pseudonocardiales</taxon>
        <taxon>Pseudonocardiaceae</taxon>
        <taxon>Amycolatopsis</taxon>
    </lineage>
</organism>
<dbReference type="InterPro" id="IPR023562">
    <property type="entry name" value="ClpP/TepA"/>
</dbReference>
<evidence type="ECO:0000256" key="6">
    <source>
        <dbReference type="RuleBase" id="RU003567"/>
    </source>
</evidence>
<keyword evidence="4" id="KW-0378">Hydrolase</keyword>
<dbReference type="PANTHER" id="PTHR10381:SF70">
    <property type="entry name" value="ATP-DEPENDENT CLP PROTEASE PROTEOLYTIC SUBUNIT"/>
    <property type="match status" value="1"/>
</dbReference>
<dbReference type="GO" id="GO:0051117">
    <property type="term" value="F:ATPase binding"/>
    <property type="evidence" value="ECO:0007669"/>
    <property type="project" value="TreeGrafter"/>
</dbReference>
<feature type="region of interest" description="Disordered" evidence="7">
    <location>
        <begin position="1"/>
        <end position="91"/>
    </location>
</feature>
<dbReference type="Pfam" id="PF00574">
    <property type="entry name" value="CLP_protease"/>
    <property type="match status" value="1"/>
</dbReference>
<dbReference type="EMBL" id="CP127294">
    <property type="protein sequence ID" value="WIX81778.1"/>
    <property type="molecule type" value="Genomic_DNA"/>
</dbReference>
<comment type="similarity">
    <text evidence="1 6">Belongs to the peptidase S14 family.</text>
</comment>
<accession>A0A9Y2INV7</accession>
<dbReference type="GO" id="GO:0009368">
    <property type="term" value="C:endopeptidase Clp complex"/>
    <property type="evidence" value="ECO:0007669"/>
    <property type="project" value="TreeGrafter"/>
</dbReference>
<dbReference type="InterPro" id="IPR029045">
    <property type="entry name" value="ClpP/crotonase-like_dom_sf"/>
</dbReference>
<keyword evidence="3 8" id="KW-0645">Protease</keyword>
<dbReference type="GO" id="GO:0006515">
    <property type="term" value="P:protein quality control for misfolded or incompletely synthesized proteins"/>
    <property type="evidence" value="ECO:0007669"/>
    <property type="project" value="TreeGrafter"/>
</dbReference>
<feature type="compositionally biased region" description="Basic and acidic residues" evidence="7">
    <location>
        <begin position="41"/>
        <end position="56"/>
    </location>
</feature>
<dbReference type="SUPFAM" id="SSF52096">
    <property type="entry name" value="ClpP/crotonase"/>
    <property type="match status" value="1"/>
</dbReference>
<evidence type="ECO:0000256" key="7">
    <source>
        <dbReference type="SAM" id="MobiDB-lite"/>
    </source>
</evidence>
<proteinExistence type="inferred from homology"/>
<feature type="compositionally biased region" description="Low complexity" evidence="7">
    <location>
        <begin position="79"/>
        <end position="88"/>
    </location>
</feature>
<name>A0A9Y2INV7_9PSEU</name>
<keyword evidence="9" id="KW-1185">Reference proteome</keyword>
<dbReference type="RefSeq" id="WP_285972360.1">
    <property type="nucleotide sequence ID" value="NZ_CP127294.1"/>
</dbReference>
<sequence length="268" mass="28153">MTRRDDMARRLRGILRGTTGAERAQRDLGEELASESAAAAERAREIVDESARRDNDETAAGITSGYVSGPAEVRHHGSGRPPASAGGSRNDDFSAHAGQLLRKRVVLLNGEIDDAIANTISAQLLLLEDEDARADITFLVNSSGGSVTAGMAILDTMNLVEPDVATCATGLAAGMAQLLVSSGATGKRAALPQAMVALSLPRLPPDPSPVHLALLDKWTSEVVGLIAAGSGRPIERVRADAQRRRQFTAAEAVEYGLVDWVTEKPVAG</sequence>
<evidence type="ECO:0000256" key="4">
    <source>
        <dbReference type="ARBA" id="ARBA00022801"/>
    </source>
</evidence>
<evidence type="ECO:0000313" key="9">
    <source>
        <dbReference type="Proteomes" id="UP001236014"/>
    </source>
</evidence>
<dbReference type="PRINTS" id="PR00127">
    <property type="entry name" value="CLPPROTEASEP"/>
</dbReference>
<evidence type="ECO:0000256" key="1">
    <source>
        <dbReference type="ARBA" id="ARBA00007039"/>
    </source>
</evidence>
<dbReference type="InterPro" id="IPR001907">
    <property type="entry name" value="ClpP"/>
</dbReference>
<dbReference type="Gene3D" id="3.90.226.10">
    <property type="entry name" value="2-enoyl-CoA Hydratase, Chain A, domain 1"/>
    <property type="match status" value="1"/>
</dbReference>
<protein>
    <recommendedName>
        <fullName evidence="6">ATP-dependent Clp protease proteolytic subunit</fullName>
    </recommendedName>
</protein>
<dbReference type="Proteomes" id="UP001236014">
    <property type="component" value="Chromosome"/>
</dbReference>
<dbReference type="KEGG" id="acab:QRX50_13955"/>
<keyword evidence="5" id="KW-0720">Serine protease</keyword>